<dbReference type="InterPro" id="IPR036866">
    <property type="entry name" value="RibonucZ/Hydroxyglut_hydro"/>
</dbReference>
<protein>
    <recommendedName>
        <fullName evidence="2">Metallo-beta-lactamase domain-containing protein</fullName>
    </recommendedName>
</protein>
<evidence type="ECO:0008006" key="2">
    <source>
        <dbReference type="Google" id="ProtNLM"/>
    </source>
</evidence>
<organism evidence="1">
    <name type="scientific">marine sediment metagenome</name>
    <dbReference type="NCBI Taxonomy" id="412755"/>
    <lineage>
        <taxon>unclassified sequences</taxon>
        <taxon>metagenomes</taxon>
        <taxon>ecological metagenomes</taxon>
    </lineage>
</organism>
<reference evidence="1" key="1">
    <citation type="journal article" date="2014" name="Front. Microbiol.">
        <title>High frequency of phylogenetically diverse reductive dehalogenase-homologous genes in deep subseafloor sedimentary metagenomes.</title>
        <authorList>
            <person name="Kawai M."/>
            <person name="Futagami T."/>
            <person name="Toyoda A."/>
            <person name="Takaki Y."/>
            <person name="Nishi S."/>
            <person name="Hori S."/>
            <person name="Arai W."/>
            <person name="Tsubouchi T."/>
            <person name="Morono Y."/>
            <person name="Uchiyama I."/>
            <person name="Ito T."/>
            <person name="Fujiyama A."/>
            <person name="Inagaki F."/>
            <person name="Takami H."/>
        </authorList>
    </citation>
    <scope>NUCLEOTIDE SEQUENCE</scope>
    <source>
        <strain evidence="1">Expedition CK06-06</strain>
    </source>
</reference>
<name>X1JF05_9ZZZZ</name>
<gene>
    <name evidence="1" type="ORF">S03H2_68049</name>
</gene>
<dbReference type="EMBL" id="BARU01044670">
    <property type="protein sequence ID" value="GAH80090.1"/>
    <property type="molecule type" value="Genomic_DNA"/>
</dbReference>
<dbReference type="PANTHER" id="PTHR43694:SF1">
    <property type="entry name" value="RIBONUCLEASE J"/>
    <property type="match status" value="1"/>
</dbReference>
<evidence type="ECO:0000313" key="1">
    <source>
        <dbReference type="EMBL" id="GAH80090.1"/>
    </source>
</evidence>
<proteinExistence type="predicted"/>
<dbReference type="SUPFAM" id="SSF56281">
    <property type="entry name" value="Metallo-hydrolase/oxidoreductase"/>
    <property type="match status" value="1"/>
</dbReference>
<dbReference type="PANTHER" id="PTHR43694">
    <property type="entry name" value="RIBONUCLEASE J"/>
    <property type="match status" value="1"/>
</dbReference>
<sequence>MLPYGLSFVNRNIPIYTGVFTKKIISAYYKCSKDSITNNYGGLNWNLFRTGDILDIKGLKIIPVHVDHSIPAAYGFIIKTSGGIVVYTGDFRMHGPLASMTQDFLDEIKNALKVP</sequence>
<dbReference type="Gene3D" id="3.60.15.10">
    <property type="entry name" value="Ribonuclease Z/Hydroxyacylglutathione hydrolase-like"/>
    <property type="match status" value="1"/>
</dbReference>
<feature type="non-terminal residue" evidence="1">
    <location>
        <position position="115"/>
    </location>
</feature>
<dbReference type="AlphaFoldDB" id="X1JF05"/>
<accession>X1JF05</accession>
<comment type="caution">
    <text evidence="1">The sequence shown here is derived from an EMBL/GenBank/DDBJ whole genome shotgun (WGS) entry which is preliminary data.</text>
</comment>